<dbReference type="PANTHER" id="PTHR35011">
    <property type="entry name" value="2,3-DIKETO-L-GULONATE TRAP TRANSPORTER SMALL PERMEASE PROTEIN YIAM"/>
    <property type="match status" value="1"/>
</dbReference>
<gene>
    <name evidence="12" type="ORF">GCM10009720_28890</name>
</gene>
<dbReference type="EMBL" id="BAAAMN010000070">
    <property type="protein sequence ID" value="GAA2046233.1"/>
    <property type="molecule type" value="Genomic_DNA"/>
</dbReference>
<keyword evidence="6 10" id="KW-1133">Transmembrane helix</keyword>
<feature type="region of interest" description="Disordered" evidence="9">
    <location>
        <begin position="176"/>
        <end position="205"/>
    </location>
</feature>
<keyword evidence="7 10" id="KW-0472">Membrane</keyword>
<keyword evidence="4" id="KW-0997">Cell inner membrane</keyword>
<keyword evidence="5 10" id="KW-0812">Transmembrane</keyword>
<feature type="transmembrane region" description="Helical" evidence="10">
    <location>
        <begin position="142"/>
        <end position="163"/>
    </location>
</feature>
<evidence type="ECO:0000256" key="2">
    <source>
        <dbReference type="ARBA" id="ARBA00022448"/>
    </source>
</evidence>
<evidence type="ECO:0000256" key="3">
    <source>
        <dbReference type="ARBA" id="ARBA00022475"/>
    </source>
</evidence>
<keyword evidence="3" id="KW-1003">Cell membrane</keyword>
<feature type="transmembrane region" description="Helical" evidence="10">
    <location>
        <begin position="63"/>
        <end position="86"/>
    </location>
</feature>
<dbReference type="Proteomes" id="UP001501461">
    <property type="component" value="Unassembled WGS sequence"/>
</dbReference>
<comment type="similarity">
    <text evidence="8">Belongs to the TRAP transporter small permease family.</text>
</comment>
<evidence type="ECO:0000256" key="10">
    <source>
        <dbReference type="SAM" id="Phobius"/>
    </source>
</evidence>
<feature type="domain" description="Tripartite ATP-independent periplasmic transporters DctQ component" evidence="11">
    <location>
        <begin position="34"/>
        <end position="166"/>
    </location>
</feature>
<reference evidence="12 13" key="1">
    <citation type="journal article" date="2019" name="Int. J. Syst. Evol. Microbiol.">
        <title>The Global Catalogue of Microorganisms (GCM) 10K type strain sequencing project: providing services to taxonomists for standard genome sequencing and annotation.</title>
        <authorList>
            <consortium name="The Broad Institute Genomics Platform"/>
            <consortium name="The Broad Institute Genome Sequencing Center for Infectious Disease"/>
            <person name="Wu L."/>
            <person name="Ma J."/>
        </authorList>
    </citation>
    <scope>NUCLEOTIDE SEQUENCE [LARGE SCALE GENOMIC DNA]</scope>
    <source>
        <strain evidence="12 13">JCM 13595</strain>
    </source>
</reference>
<evidence type="ECO:0000256" key="7">
    <source>
        <dbReference type="ARBA" id="ARBA00023136"/>
    </source>
</evidence>
<protein>
    <recommendedName>
        <fullName evidence="11">Tripartite ATP-independent periplasmic transporters DctQ component domain-containing protein</fullName>
    </recommendedName>
</protein>
<evidence type="ECO:0000256" key="6">
    <source>
        <dbReference type="ARBA" id="ARBA00022989"/>
    </source>
</evidence>
<keyword evidence="2" id="KW-0813">Transport</keyword>
<keyword evidence="13" id="KW-1185">Reference proteome</keyword>
<sequence>MVAKPKTFEDILRTSVEKMAVPLGALSSLSTIVMMVAISIDVVARNTAGEPIPGLLELSEMALVATVFLGIAYAGTTNAHVSVDLLTSKLPTKSRRMIAGLMWLLGSGMIVWFIMSTFDRAIQSTEMSEVTLGLVVWPIWPARWLIVIGYVAFLIVALANAYLSFRNEPLLGEDEDALANDEAQDSSSTGQHVIAPEVDGTEKKS</sequence>
<dbReference type="Pfam" id="PF04290">
    <property type="entry name" value="DctQ"/>
    <property type="match status" value="1"/>
</dbReference>
<organism evidence="12 13">
    <name type="scientific">Yaniella flava</name>
    <dbReference type="NCBI Taxonomy" id="287930"/>
    <lineage>
        <taxon>Bacteria</taxon>
        <taxon>Bacillati</taxon>
        <taxon>Actinomycetota</taxon>
        <taxon>Actinomycetes</taxon>
        <taxon>Micrococcales</taxon>
        <taxon>Micrococcaceae</taxon>
        <taxon>Yaniella</taxon>
    </lineage>
</organism>
<dbReference type="InterPro" id="IPR055348">
    <property type="entry name" value="DctQ"/>
</dbReference>
<comment type="caution">
    <text evidence="12">The sequence shown here is derived from an EMBL/GenBank/DDBJ whole genome shotgun (WGS) entry which is preliminary data.</text>
</comment>
<evidence type="ECO:0000256" key="5">
    <source>
        <dbReference type="ARBA" id="ARBA00022692"/>
    </source>
</evidence>
<evidence type="ECO:0000313" key="13">
    <source>
        <dbReference type="Proteomes" id="UP001501461"/>
    </source>
</evidence>
<evidence type="ECO:0000256" key="1">
    <source>
        <dbReference type="ARBA" id="ARBA00004429"/>
    </source>
</evidence>
<evidence type="ECO:0000256" key="4">
    <source>
        <dbReference type="ARBA" id="ARBA00022519"/>
    </source>
</evidence>
<proteinExistence type="inferred from homology"/>
<evidence type="ECO:0000256" key="9">
    <source>
        <dbReference type="SAM" id="MobiDB-lite"/>
    </source>
</evidence>
<evidence type="ECO:0000313" key="12">
    <source>
        <dbReference type="EMBL" id="GAA2046233.1"/>
    </source>
</evidence>
<comment type="subcellular location">
    <subcellularLocation>
        <location evidence="1">Cell inner membrane</location>
        <topology evidence="1">Multi-pass membrane protein</topology>
    </subcellularLocation>
</comment>
<accession>A0ABN2UYJ1</accession>
<dbReference type="RefSeq" id="WP_343960046.1">
    <property type="nucleotide sequence ID" value="NZ_BAAAMN010000070.1"/>
</dbReference>
<dbReference type="InterPro" id="IPR007387">
    <property type="entry name" value="TRAP_DctQ"/>
</dbReference>
<name>A0ABN2UYJ1_9MICC</name>
<evidence type="ECO:0000259" key="11">
    <source>
        <dbReference type="Pfam" id="PF04290"/>
    </source>
</evidence>
<feature type="transmembrane region" description="Helical" evidence="10">
    <location>
        <begin position="21"/>
        <end position="43"/>
    </location>
</feature>
<feature type="transmembrane region" description="Helical" evidence="10">
    <location>
        <begin position="98"/>
        <end position="122"/>
    </location>
</feature>
<evidence type="ECO:0000256" key="8">
    <source>
        <dbReference type="ARBA" id="ARBA00038436"/>
    </source>
</evidence>